<name>K6GEK9_9BACT</name>
<evidence type="ECO:0000256" key="7">
    <source>
        <dbReference type="SAM" id="MobiDB-lite"/>
    </source>
</evidence>
<dbReference type="Pfam" id="PF02534">
    <property type="entry name" value="T4SS-DNA_transf"/>
    <property type="match status" value="1"/>
</dbReference>
<evidence type="ECO:0000313" key="9">
    <source>
        <dbReference type="EMBL" id="EKO39509.1"/>
    </source>
</evidence>
<protein>
    <submittedName>
        <fullName evidence="9">Type IV secretory pathway, VirD4 component</fullName>
    </submittedName>
</protein>
<dbReference type="SUPFAM" id="SSF52540">
    <property type="entry name" value="P-loop containing nucleoside triphosphate hydrolases"/>
    <property type="match status" value="1"/>
</dbReference>
<dbReference type="GO" id="GO:0005886">
    <property type="term" value="C:plasma membrane"/>
    <property type="evidence" value="ECO:0007669"/>
    <property type="project" value="UniProtKB-SubCell"/>
</dbReference>
<evidence type="ECO:0000256" key="2">
    <source>
        <dbReference type="ARBA" id="ARBA00008806"/>
    </source>
</evidence>
<dbReference type="InterPro" id="IPR003688">
    <property type="entry name" value="TraG/VirD4"/>
</dbReference>
<feature type="transmembrane region" description="Helical" evidence="8">
    <location>
        <begin position="51"/>
        <end position="84"/>
    </location>
</feature>
<keyword evidence="4 8" id="KW-0812">Transmembrane</keyword>
<evidence type="ECO:0000256" key="6">
    <source>
        <dbReference type="ARBA" id="ARBA00023136"/>
    </source>
</evidence>
<dbReference type="PANTHER" id="PTHR37937">
    <property type="entry name" value="CONJUGATIVE TRANSFER: DNA TRANSPORT"/>
    <property type="match status" value="1"/>
</dbReference>
<dbReference type="PATRIC" id="fig|1206767.3.peg.1749"/>
<dbReference type="CDD" id="cd01127">
    <property type="entry name" value="TrwB_TraG_TraD_VirD4"/>
    <property type="match status" value="2"/>
</dbReference>
<keyword evidence="3" id="KW-1003">Cell membrane</keyword>
<evidence type="ECO:0000256" key="8">
    <source>
        <dbReference type="SAM" id="Phobius"/>
    </source>
</evidence>
<gene>
    <name evidence="9" type="ORF">B193_1787</name>
</gene>
<evidence type="ECO:0000256" key="4">
    <source>
        <dbReference type="ARBA" id="ARBA00022692"/>
    </source>
</evidence>
<dbReference type="AlphaFoldDB" id="K6GEK9"/>
<comment type="subcellular location">
    <subcellularLocation>
        <location evidence="1">Cell membrane</location>
        <topology evidence="1">Multi-pass membrane protein</topology>
    </subcellularLocation>
</comment>
<evidence type="ECO:0000256" key="1">
    <source>
        <dbReference type="ARBA" id="ARBA00004651"/>
    </source>
</evidence>
<comment type="similarity">
    <text evidence="2">Belongs to the VirD4/TraG family.</text>
</comment>
<feature type="compositionally biased region" description="Basic and acidic residues" evidence="7">
    <location>
        <begin position="703"/>
        <end position="714"/>
    </location>
</feature>
<keyword evidence="6 8" id="KW-0472">Membrane</keyword>
<feature type="transmembrane region" description="Helical" evidence="8">
    <location>
        <begin position="140"/>
        <end position="166"/>
    </location>
</feature>
<proteinExistence type="inferred from homology"/>
<dbReference type="EMBL" id="ALAO01000134">
    <property type="protein sequence ID" value="EKO39509.1"/>
    <property type="molecule type" value="Genomic_DNA"/>
</dbReference>
<dbReference type="InterPro" id="IPR051539">
    <property type="entry name" value="T4SS-coupling_protein"/>
</dbReference>
<comment type="caution">
    <text evidence="9">The sequence shown here is derived from an EMBL/GenBank/DDBJ whole genome shotgun (WGS) entry which is preliminary data.</text>
</comment>
<evidence type="ECO:0000256" key="3">
    <source>
        <dbReference type="ARBA" id="ARBA00022475"/>
    </source>
</evidence>
<evidence type="ECO:0000313" key="10">
    <source>
        <dbReference type="Proteomes" id="UP000006272"/>
    </source>
</evidence>
<accession>K6GEK9</accession>
<dbReference type="Gene3D" id="3.40.50.300">
    <property type="entry name" value="P-loop containing nucleotide triphosphate hydrolases"/>
    <property type="match status" value="1"/>
</dbReference>
<feature type="transmembrane region" description="Helical" evidence="8">
    <location>
        <begin position="186"/>
        <end position="211"/>
    </location>
</feature>
<feature type="region of interest" description="Disordered" evidence="7">
    <location>
        <begin position="702"/>
        <end position="730"/>
    </location>
</feature>
<feature type="transmembrane region" description="Helical" evidence="8">
    <location>
        <begin position="104"/>
        <end position="128"/>
    </location>
</feature>
<dbReference type="InterPro" id="IPR027417">
    <property type="entry name" value="P-loop_NTPase"/>
</dbReference>
<dbReference type="PANTHER" id="PTHR37937:SF1">
    <property type="entry name" value="CONJUGATIVE TRANSFER: DNA TRANSPORT"/>
    <property type="match status" value="1"/>
</dbReference>
<organism evidence="9 10">
    <name type="scientific">Solidesulfovibrio magneticus str. Maddingley MBC34</name>
    <dbReference type="NCBI Taxonomy" id="1206767"/>
    <lineage>
        <taxon>Bacteria</taxon>
        <taxon>Pseudomonadati</taxon>
        <taxon>Thermodesulfobacteriota</taxon>
        <taxon>Desulfovibrionia</taxon>
        <taxon>Desulfovibrionales</taxon>
        <taxon>Desulfovibrionaceae</taxon>
        <taxon>Solidesulfovibrio</taxon>
    </lineage>
</organism>
<dbReference type="Proteomes" id="UP000006272">
    <property type="component" value="Unassembled WGS sequence"/>
</dbReference>
<keyword evidence="5 8" id="KW-1133">Transmembrane helix</keyword>
<reference evidence="9 10" key="1">
    <citation type="submission" date="2012-07" db="EMBL/GenBank/DDBJ databases">
        <title>Draft genome sequence of Desulfovibrio magneticus str. Maddingley MBC34 obtained from a metagenomic sequence of a methanogenic enrichment isolated from coal-seam formation water in Victoria, Australia.</title>
        <authorList>
            <person name="Greenfield P."/>
            <person name="Hendry P."/>
            <person name="Li D."/>
            <person name="Rosewarne C.P."/>
            <person name="Tran-Dinh N."/>
            <person name="Elbourne L.D.H."/>
            <person name="Paulsen I.T."/>
            <person name="Midgley D.J."/>
        </authorList>
    </citation>
    <scope>NUCLEOTIDE SEQUENCE [LARGE SCALE GENOMIC DNA]</scope>
    <source>
        <strain evidence="10">Maddingley MBC34</strain>
    </source>
</reference>
<evidence type="ECO:0000256" key="5">
    <source>
        <dbReference type="ARBA" id="ARBA00022989"/>
    </source>
</evidence>
<sequence length="749" mass="83997">MIHFRSLRGEVFRFSYEPLMFLPGDFPFFRFSTQQTPAELRNKGCRLALSVLWWALYLLTLLSVTLSAAALLLSGALVILNPAIISKYPFAIYIAEIIHAYGRSFLFTNIAFDVFVLYGLKFFFFRYFNNKPFLSLREDYFLSFFALALVLGRPSTFFSTALIAIIPDSWWLLWPVKYVLLPPLVLIAYGTINITALYFASTVFLLAVVAFPLKVFSSVLKISDNLTQARAQHPVFLGALLRFSYWITGREWPKAKTGPDESKGARFAELEEAARLHQPGPGSMAFGHLHNGPFFLKNEKHVLVMASTRSGKGVSLIIPHLLRYPGSAFVLDPKGENAIVTGRRREELNEKVLYLDPFGISGKPKARFNPLARFTPETMEAESKALAAALVMGEFGKRDHWTASARQLVAAVILYVVTSPLIPPERKDLGIMRRLLLGDINTVLNFMLESDAADGLLARLARSFLQTPEKEFGSILSTAQRETEILDNPFILDSLMASGPGDEVDFSDWHKGTMTVFLCLSAPKFPNFNRWLRLVLTSALDEMTDTLDPPTLPVCFMLDELATLGHLQIVEDAIGLSAGYGVQIVSVFQDVAQMRDLYKGRWASFISNAGVKAIFSLNDYDSAHYWSQTLGNRLFETRSQQQDLFGLTKGQSKGETMRPLLAPDKLMALFAQKRMLVLPEGSHAIVSERVGYFEDQTLIGMWDDPRGGQEKQPEADAPPPVVAPVPQEKDDVFKKREKFSKINIAPLRK</sequence>